<evidence type="ECO:0000256" key="2">
    <source>
        <dbReference type="ARBA" id="ARBA00006781"/>
    </source>
</evidence>
<protein>
    <recommendedName>
        <fullName evidence="3">Protein BCP1</fullName>
    </recommendedName>
</protein>
<comment type="subcellular location">
    <subcellularLocation>
        <location evidence="3">Nucleus</location>
    </subcellularLocation>
</comment>
<sequence length="299" mass="33729">MRRSPRARGRMTIPTATRYMHFDPHHSISTDIHVQDMDMVNVDFEWFDPQPSIDFHGLKTLLRQLLDVDNQLFDLSALADLILSQPLLGSTVKVDGNESDPFAFLTVLNLHTHNSHPVIQTLTTYLTTHSRTIIPALPTLLDAANPAQIGLILTERFINMPHEIVPPMYTMLLEEIQWAVEEKEPYNFTHYLILSKTYTEIASQLSAPDPPAFKKKKGPSSKEKDLETFYFHPEDEVFQKHALAWGNFDYETPVDEGASDSKRAFQDMGVKPKGHMILIEAGKLEAAIKAMAAFLSGGS</sequence>
<comment type="function">
    <text evidence="1 3">Involved in nuclear export, actin cytoskeleton organization and vesicular transport.</text>
</comment>
<evidence type="ECO:0000313" key="5">
    <source>
        <dbReference type="Proteomes" id="UP000799779"/>
    </source>
</evidence>
<dbReference type="GO" id="GO:0015031">
    <property type="term" value="P:protein transport"/>
    <property type="evidence" value="ECO:0007669"/>
    <property type="project" value="UniProtKB-KW"/>
</dbReference>
<evidence type="ECO:0000256" key="1">
    <source>
        <dbReference type="ARBA" id="ARBA00002688"/>
    </source>
</evidence>
<reference evidence="4" key="1">
    <citation type="journal article" date="2020" name="Stud. Mycol.">
        <title>101 Dothideomycetes genomes: a test case for predicting lifestyles and emergence of pathogens.</title>
        <authorList>
            <person name="Haridas S."/>
            <person name="Albert R."/>
            <person name="Binder M."/>
            <person name="Bloem J."/>
            <person name="Labutti K."/>
            <person name="Salamov A."/>
            <person name="Andreopoulos B."/>
            <person name="Baker S."/>
            <person name="Barry K."/>
            <person name="Bills G."/>
            <person name="Bluhm B."/>
            <person name="Cannon C."/>
            <person name="Castanera R."/>
            <person name="Culley D."/>
            <person name="Daum C."/>
            <person name="Ezra D."/>
            <person name="Gonzalez J."/>
            <person name="Henrissat B."/>
            <person name="Kuo A."/>
            <person name="Liang C."/>
            <person name="Lipzen A."/>
            <person name="Lutzoni F."/>
            <person name="Magnuson J."/>
            <person name="Mondo S."/>
            <person name="Nolan M."/>
            <person name="Ohm R."/>
            <person name="Pangilinan J."/>
            <person name="Park H.-J."/>
            <person name="Ramirez L."/>
            <person name="Alfaro M."/>
            <person name="Sun H."/>
            <person name="Tritt A."/>
            <person name="Yoshinaga Y."/>
            <person name="Zwiers L.-H."/>
            <person name="Turgeon B."/>
            <person name="Goodwin S."/>
            <person name="Spatafora J."/>
            <person name="Crous P."/>
            <person name="Grigoriev I."/>
        </authorList>
    </citation>
    <scope>NUCLEOTIDE SEQUENCE</scope>
    <source>
        <strain evidence="4">CBS 123094</strain>
    </source>
</reference>
<dbReference type="Pfam" id="PF13862">
    <property type="entry name" value="BCCIP"/>
    <property type="match status" value="1"/>
</dbReference>
<comment type="similarity">
    <text evidence="2 3">Belongs to the BCP1 family.</text>
</comment>
<organism evidence="4 5">
    <name type="scientific">Amniculicola lignicola CBS 123094</name>
    <dbReference type="NCBI Taxonomy" id="1392246"/>
    <lineage>
        <taxon>Eukaryota</taxon>
        <taxon>Fungi</taxon>
        <taxon>Dikarya</taxon>
        <taxon>Ascomycota</taxon>
        <taxon>Pezizomycotina</taxon>
        <taxon>Dothideomycetes</taxon>
        <taxon>Pleosporomycetidae</taxon>
        <taxon>Pleosporales</taxon>
        <taxon>Amniculicolaceae</taxon>
        <taxon>Amniculicola</taxon>
    </lineage>
</organism>
<keyword evidence="5" id="KW-1185">Reference proteome</keyword>
<name>A0A6A5VUX1_9PLEO</name>
<dbReference type="GO" id="GO:0005634">
    <property type="term" value="C:nucleus"/>
    <property type="evidence" value="ECO:0007669"/>
    <property type="project" value="UniProtKB-SubCell"/>
</dbReference>
<dbReference type="Proteomes" id="UP000799779">
    <property type="component" value="Unassembled WGS sequence"/>
</dbReference>
<dbReference type="PIRSF" id="PIRSF028983">
    <property type="entry name" value="BCP1"/>
    <property type="match status" value="1"/>
</dbReference>
<keyword evidence="3" id="KW-0813">Transport</keyword>
<dbReference type="PANTHER" id="PTHR13261:SF0">
    <property type="entry name" value="BRCA2 AND CDKN1A-INTERACTING PROTEIN"/>
    <property type="match status" value="1"/>
</dbReference>
<keyword evidence="3" id="KW-0653">Protein transport</keyword>
<evidence type="ECO:0000256" key="3">
    <source>
        <dbReference type="PIRNR" id="PIRNR028983"/>
    </source>
</evidence>
<evidence type="ECO:0000313" key="4">
    <source>
        <dbReference type="EMBL" id="KAF1993180.1"/>
    </source>
</evidence>
<keyword evidence="3" id="KW-0539">Nucleus</keyword>
<accession>A0A6A5VUX1</accession>
<proteinExistence type="inferred from homology"/>
<dbReference type="AlphaFoldDB" id="A0A6A5VUX1"/>
<dbReference type="PANTHER" id="PTHR13261">
    <property type="entry name" value="BRCA2 AND CDKN1A INTERACTING PROTEIN"/>
    <property type="match status" value="1"/>
</dbReference>
<dbReference type="OrthoDB" id="27543at2759"/>
<gene>
    <name evidence="4" type="ORF">P154DRAFT_83782</name>
</gene>
<dbReference type="InterPro" id="IPR025602">
    <property type="entry name" value="BCP1_family"/>
</dbReference>
<dbReference type="EMBL" id="ML977723">
    <property type="protein sequence ID" value="KAF1993180.1"/>
    <property type="molecule type" value="Genomic_DNA"/>
</dbReference>